<dbReference type="Proteomes" id="UP000694427">
    <property type="component" value="Unplaced"/>
</dbReference>
<feature type="compositionally biased region" description="Basic and acidic residues" evidence="1">
    <location>
        <begin position="46"/>
        <end position="56"/>
    </location>
</feature>
<dbReference type="AlphaFoldDB" id="A0A8C1JKK6"/>
<evidence type="ECO:0000313" key="2">
    <source>
        <dbReference type="Ensembl" id="ENSCCRP00010033937.1"/>
    </source>
</evidence>
<keyword evidence="3" id="KW-1185">Reference proteome</keyword>
<reference evidence="2" key="2">
    <citation type="submission" date="2025-09" db="UniProtKB">
        <authorList>
            <consortium name="Ensembl"/>
        </authorList>
    </citation>
    <scope>IDENTIFICATION</scope>
</reference>
<proteinExistence type="predicted"/>
<dbReference type="Ensembl" id="ENSCCRT00010037241.1">
    <property type="protein sequence ID" value="ENSCCRP00010033937.1"/>
    <property type="gene ID" value="ENSCCRG00010014462.1"/>
</dbReference>
<protein>
    <submittedName>
        <fullName evidence="2">Uncharacterized protein</fullName>
    </submittedName>
</protein>
<evidence type="ECO:0000256" key="1">
    <source>
        <dbReference type="SAM" id="MobiDB-lite"/>
    </source>
</evidence>
<accession>A0A8C1JKK6</accession>
<organism evidence="2 3">
    <name type="scientific">Cyprinus carpio</name>
    <name type="common">Common carp</name>
    <dbReference type="NCBI Taxonomy" id="7962"/>
    <lineage>
        <taxon>Eukaryota</taxon>
        <taxon>Metazoa</taxon>
        <taxon>Chordata</taxon>
        <taxon>Craniata</taxon>
        <taxon>Vertebrata</taxon>
        <taxon>Euteleostomi</taxon>
        <taxon>Actinopterygii</taxon>
        <taxon>Neopterygii</taxon>
        <taxon>Teleostei</taxon>
        <taxon>Ostariophysi</taxon>
        <taxon>Cypriniformes</taxon>
        <taxon>Cyprinidae</taxon>
        <taxon>Cyprininae</taxon>
        <taxon>Cyprinus</taxon>
    </lineage>
</organism>
<reference evidence="2" key="1">
    <citation type="submission" date="2025-08" db="UniProtKB">
        <authorList>
            <consortium name="Ensembl"/>
        </authorList>
    </citation>
    <scope>IDENTIFICATION</scope>
</reference>
<name>A0A8C1JKK6_CYPCA</name>
<feature type="region of interest" description="Disordered" evidence="1">
    <location>
        <begin position="1"/>
        <end position="56"/>
    </location>
</feature>
<evidence type="ECO:0000313" key="3">
    <source>
        <dbReference type="Proteomes" id="UP000694427"/>
    </source>
</evidence>
<sequence length="214" mass="22302">MSKELQLSLHGHGGNDEDYDKPTTKHFHHGDDETDEEKDMPSTEQQQKDGINEIDEATIKKSEAQNTKSLIGMIDTYDRPASANAEGGYAEQGLYASGFTDKPGKRIPKAGYLAEAGVGRARAEYSIFEAEAKGPSASIGAEAKGGKIGAMARAEIASASAKAGPVGVKVGLGFDTGASIGLGGVEAKFLGFGFSFGSKMGLSFLGSEVSLSLF</sequence>